<dbReference type="GO" id="GO:0005634">
    <property type="term" value="C:nucleus"/>
    <property type="evidence" value="ECO:0007669"/>
    <property type="project" value="UniProtKB-SubCell"/>
</dbReference>
<evidence type="ECO:0000256" key="5">
    <source>
        <dbReference type="ARBA" id="ARBA00023242"/>
    </source>
</evidence>
<dbReference type="OrthoDB" id="6381972at2759"/>
<evidence type="ECO:0000256" key="4">
    <source>
        <dbReference type="ARBA" id="ARBA00022833"/>
    </source>
</evidence>
<dbReference type="PANTHER" id="PTHR46481:SF10">
    <property type="entry name" value="ZINC FINGER BED DOMAIN-CONTAINING PROTEIN 39"/>
    <property type="match status" value="1"/>
</dbReference>
<protein>
    <submittedName>
        <fullName evidence="8">Zinc finger BED domain-containing protein 1</fullName>
    </submittedName>
</protein>
<keyword evidence="9" id="KW-1185">Reference proteome</keyword>
<accession>A0A5B7HQQ0</accession>
<evidence type="ECO:0000256" key="2">
    <source>
        <dbReference type="ARBA" id="ARBA00022723"/>
    </source>
</evidence>
<dbReference type="PANTHER" id="PTHR46481">
    <property type="entry name" value="ZINC FINGER BED DOMAIN-CONTAINING PROTEIN 4"/>
    <property type="match status" value="1"/>
</dbReference>
<reference evidence="8 9" key="1">
    <citation type="submission" date="2019-05" db="EMBL/GenBank/DDBJ databases">
        <title>Another draft genome of Portunus trituberculatus and its Hox gene families provides insights of decapod evolution.</title>
        <authorList>
            <person name="Jeong J.-H."/>
            <person name="Song I."/>
            <person name="Kim S."/>
            <person name="Choi T."/>
            <person name="Kim D."/>
            <person name="Ryu S."/>
            <person name="Kim W."/>
        </authorList>
    </citation>
    <scope>NUCLEOTIDE SEQUENCE [LARGE SCALE GENOMIC DNA]</scope>
    <source>
        <tissue evidence="8">Muscle</tissue>
    </source>
</reference>
<evidence type="ECO:0000259" key="7">
    <source>
        <dbReference type="Pfam" id="PF05699"/>
    </source>
</evidence>
<dbReference type="Proteomes" id="UP000324222">
    <property type="component" value="Unassembled WGS sequence"/>
</dbReference>
<dbReference type="SUPFAM" id="SSF53098">
    <property type="entry name" value="Ribonuclease H-like"/>
    <property type="match status" value="1"/>
</dbReference>
<sequence length="217" mass="24716">MIDDDMDGETLTNFPLCDELKKQMGRRFAALEGIFIVGAATILDPRFKKLPFADASNIKAIEKRLKKLVRPMNNKEALENSAAPSVPSLPESTTKSGKKSLWNSFDAKAEKTSQIVSNLSADALMESRRYFEEPRVLKSEDPLSWWKKKAPLFLNLSKIVKKILCVPAPSVPSERLFFFQSRIINISKAKHAQRKKCQHDSFPQQELELNQQRKCYS</sequence>
<proteinExistence type="predicted"/>
<comment type="caution">
    <text evidence="8">The sequence shown here is derived from an EMBL/GenBank/DDBJ whole genome shotgun (WGS) entry which is preliminary data.</text>
</comment>
<dbReference type="GO" id="GO:0008270">
    <property type="term" value="F:zinc ion binding"/>
    <property type="evidence" value="ECO:0007669"/>
    <property type="project" value="UniProtKB-KW"/>
</dbReference>
<comment type="subcellular location">
    <subcellularLocation>
        <location evidence="1">Nucleus</location>
    </subcellularLocation>
</comment>
<dbReference type="InterPro" id="IPR008906">
    <property type="entry name" value="HATC_C_dom"/>
</dbReference>
<dbReference type="EMBL" id="VSRR010034044">
    <property type="protein sequence ID" value="MPC72059.1"/>
    <property type="molecule type" value="Genomic_DNA"/>
</dbReference>
<dbReference type="GO" id="GO:0046983">
    <property type="term" value="F:protein dimerization activity"/>
    <property type="evidence" value="ECO:0007669"/>
    <property type="project" value="InterPro"/>
</dbReference>
<evidence type="ECO:0000256" key="1">
    <source>
        <dbReference type="ARBA" id="ARBA00004123"/>
    </source>
</evidence>
<dbReference type="InterPro" id="IPR012337">
    <property type="entry name" value="RNaseH-like_sf"/>
</dbReference>
<dbReference type="AlphaFoldDB" id="A0A5B7HQQ0"/>
<name>A0A5B7HQQ0_PORTR</name>
<keyword evidence="2" id="KW-0479">Metal-binding</keyword>
<gene>
    <name evidence="8" type="primary">ZBED1_3</name>
    <name evidence="8" type="ORF">E2C01_066352</name>
</gene>
<feature type="domain" description="HAT C-terminal dimerisation" evidence="7">
    <location>
        <begin position="128"/>
        <end position="186"/>
    </location>
</feature>
<keyword evidence="4" id="KW-0862">Zinc</keyword>
<dbReference type="InterPro" id="IPR052035">
    <property type="entry name" value="ZnF_BED_domain_contain"/>
</dbReference>
<dbReference type="Pfam" id="PF05699">
    <property type="entry name" value="Dimer_Tnp_hAT"/>
    <property type="match status" value="1"/>
</dbReference>
<evidence type="ECO:0000256" key="3">
    <source>
        <dbReference type="ARBA" id="ARBA00022771"/>
    </source>
</evidence>
<keyword evidence="3" id="KW-0863">Zinc-finger</keyword>
<evidence type="ECO:0000256" key="6">
    <source>
        <dbReference type="SAM" id="MobiDB-lite"/>
    </source>
</evidence>
<keyword evidence="5" id="KW-0539">Nucleus</keyword>
<evidence type="ECO:0000313" key="8">
    <source>
        <dbReference type="EMBL" id="MPC72059.1"/>
    </source>
</evidence>
<organism evidence="8 9">
    <name type="scientific">Portunus trituberculatus</name>
    <name type="common">Swimming crab</name>
    <name type="synonym">Neptunus trituberculatus</name>
    <dbReference type="NCBI Taxonomy" id="210409"/>
    <lineage>
        <taxon>Eukaryota</taxon>
        <taxon>Metazoa</taxon>
        <taxon>Ecdysozoa</taxon>
        <taxon>Arthropoda</taxon>
        <taxon>Crustacea</taxon>
        <taxon>Multicrustacea</taxon>
        <taxon>Malacostraca</taxon>
        <taxon>Eumalacostraca</taxon>
        <taxon>Eucarida</taxon>
        <taxon>Decapoda</taxon>
        <taxon>Pleocyemata</taxon>
        <taxon>Brachyura</taxon>
        <taxon>Eubrachyura</taxon>
        <taxon>Portunoidea</taxon>
        <taxon>Portunidae</taxon>
        <taxon>Portuninae</taxon>
        <taxon>Portunus</taxon>
    </lineage>
</organism>
<evidence type="ECO:0000313" key="9">
    <source>
        <dbReference type="Proteomes" id="UP000324222"/>
    </source>
</evidence>
<feature type="region of interest" description="Disordered" evidence="6">
    <location>
        <begin position="76"/>
        <end position="98"/>
    </location>
</feature>